<dbReference type="InterPro" id="IPR050923">
    <property type="entry name" value="Cell_Proc_Reg/RNA_Proc"/>
</dbReference>
<dbReference type="SUPFAM" id="SSF49879">
    <property type="entry name" value="SMAD/FHA domain"/>
    <property type="match status" value="1"/>
</dbReference>
<protein>
    <submittedName>
        <fullName evidence="3">FHA domain-containing protein</fullName>
    </submittedName>
</protein>
<dbReference type="RefSeq" id="WP_150458076.1">
    <property type="nucleotide sequence ID" value="NZ_VYKK01000012.1"/>
</dbReference>
<gene>
    <name evidence="3" type="ORF">F4V43_09900</name>
</gene>
<dbReference type="CDD" id="cd00060">
    <property type="entry name" value="FHA"/>
    <property type="match status" value="1"/>
</dbReference>
<dbReference type="InterPro" id="IPR008984">
    <property type="entry name" value="SMAD_FHA_dom_sf"/>
</dbReference>
<dbReference type="InterPro" id="IPR000253">
    <property type="entry name" value="FHA_dom"/>
</dbReference>
<dbReference type="InterPro" id="IPR045962">
    <property type="entry name" value="DUF6382"/>
</dbReference>
<proteinExistence type="predicted"/>
<feature type="compositionally biased region" description="Basic and acidic residues" evidence="1">
    <location>
        <begin position="269"/>
        <end position="279"/>
    </location>
</feature>
<reference evidence="3 4" key="1">
    <citation type="submission" date="2019-09" db="EMBL/GenBank/DDBJ databases">
        <title>Bacillus ochoae sp. nov., Paenibacillus whitsoniae sp. nov., Paenibacillus spiritus sp. nov. Isolated from the Mars Exploration Rover during spacecraft assembly.</title>
        <authorList>
            <person name="Seuylemezian A."/>
            <person name="Vaishampayan P."/>
        </authorList>
    </citation>
    <scope>NUCLEOTIDE SEQUENCE [LARGE SCALE GENOMIC DNA]</scope>
    <source>
        <strain evidence="3 4">MER_111</strain>
    </source>
</reference>
<dbReference type="OrthoDB" id="9783862at2"/>
<organism evidence="3 4">
    <name type="scientific">Paenibacillus spiritus</name>
    <dbReference type="NCBI Taxonomy" id="2496557"/>
    <lineage>
        <taxon>Bacteria</taxon>
        <taxon>Bacillati</taxon>
        <taxon>Bacillota</taxon>
        <taxon>Bacilli</taxon>
        <taxon>Bacillales</taxon>
        <taxon>Paenibacillaceae</taxon>
        <taxon>Paenibacillus</taxon>
    </lineage>
</organism>
<evidence type="ECO:0000313" key="3">
    <source>
        <dbReference type="EMBL" id="KAA9004924.1"/>
    </source>
</evidence>
<evidence type="ECO:0000259" key="2">
    <source>
        <dbReference type="PROSITE" id="PS50006"/>
    </source>
</evidence>
<feature type="region of interest" description="Disordered" evidence="1">
    <location>
        <begin position="260"/>
        <end position="293"/>
    </location>
</feature>
<dbReference type="Gene3D" id="2.60.200.20">
    <property type="match status" value="1"/>
</dbReference>
<sequence>MLFGLTRDFVQLEGFRMVLGRSGGLPAEELNPVEVRMLGSKEIAHHLPFYLKEIDFNATLEYSLCGAKMLSSLMKSGKMGLTEFYALLLQIAEALEEGILHMLRPEQYALHEDYIFVDGELGTGRVYLTYIPLRRNPGEGELAERVLRLTSSLLKGITELRGDGIQRILHYSGSEEFTINGWKVLLSALLSGESGLPGLLREKQEPLLSEGTMRTISPLPAQEAEKRASPAEPTDWFKGYPLFGTGESAAVGEQAAGWSMGRMGRKKGRENELSRKEESAEGEEGDSAGRRQSGNRPVWIAGCVLADLLLWRYGYLNHPGRAALAAAGAGTLALGFLAWAAWRGGQGEAEPGGKAASEPYEAEGLTLKPQASLPTKPSARPVAAIQVDCDSSDLTTGLTSGLTGESQKERPARFDEPATTLLVREPEGRKRGENRFQPFLERTREGTDGVEVIPLNRGSFIIGRSREAAQYMEDTEGASRVHAELSRSGGTYVLKDLDSRNGTRLGDEPLIPYKEYPLQEGDVFTIAGGRYLFRAGQSLDFR</sequence>
<feature type="domain" description="FHA" evidence="2">
    <location>
        <begin position="460"/>
        <end position="510"/>
    </location>
</feature>
<dbReference type="PANTHER" id="PTHR23308">
    <property type="entry name" value="NUCLEAR INHIBITOR OF PROTEIN PHOSPHATASE-1"/>
    <property type="match status" value="1"/>
</dbReference>
<evidence type="ECO:0000313" key="4">
    <source>
        <dbReference type="Proteomes" id="UP000367750"/>
    </source>
</evidence>
<dbReference type="Proteomes" id="UP000367750">
    <property type="component" value="Unassembled WGS sequence"/>
</dbReference>
<dbReference type="Pfam" id="PF19909">
    <property type="entry name" value="DUF6382"/>
    <property type="match status" value="1"/>
</dbReference>
<dbReference type="AlphaFoldDB" id="A0A5J5GBQ0"/>
<accession>A0A5J5GBQ0</accession>
<dbReference type="PROSITE" id="PS50006">
    <property type="entry name" value="FHA_DOMAIN"/>
    <property type="match status" value="1"/>
</dbReference>
<evidence type="ECO:0000256" key="1">
    <source>
        <dbReference type="SAM" id="MobiDB-lite"/>
    </source>
</evidence>
<feature type="region of interest" description="Disordered" evidence="1">
    <location>
        <begin position="210"/>
        <end position="233"/>
    </location>
</feature>
<name>A0A5J5GBQ0_9BACL</name>
<keyword evidence="4" id="KW-1185">Reference proteome</keyword>
<dbReference type="Pfam" id="PF00498">
    <property type="entry name" value="FHA"/>
    <property type="match status" value="1"/>
</dbReference>
<comment type="caution">
    <text evidence="3">The sequence shown here is derived from an EMBL/GenBank/DDBJ whole genome shotgun (WGS) entry which is preliminary data.</text>
</comment>
<dbReference type="SMART" id="SM00240">
    <property type="entry name" value="FHA"/>
    <property type="match status" value="1"/>
</dbReference>
<dbReference type="EMBL" id="VYKK01000012">
    <property type="protein sequence ID" value="KAA9004924.1"/>
    <property type="molecule type" value="Genomic_DNA"/>
</dbReference>